<evidence type="ECO:0000313" key="2">
    <source>
        <dbReference type="Proteomes" id="UP000324767"/>
    </source>
</evidence>
<protein>
    <submittedName>
        <fullName evidence="1">Uncharacterized protein</fullName>
    </submittedName>
</protein>
<accession>A0A5M8PC95</accession>
<dbReference type="OrthoDB" id="10645753at2759"/>
<dbReference type="Proteomes" id="UP000324767">
    <property type="component" value="Unassembled WGS sequence"/>
</dbReference>
<reference evidence="1 2" key="1">
    <citation type="submission" date="2019-09" db="EMBL/GenBank/DDBJ databases">
        <title>The hologenome of the rock-dwelling lichen Lasallia pustulata.</title>
        <authorList>
            <person name="Greshake Tzovaras B."/>
            <person name="Segers F."/>
            <person name="Bicker A."/>
            <person name="Dal Grande F."/>
            <person name="Otte J."/>
            <person name="Hankeln T."/>
            <person name="Schmitt I."/>
            <person name="Ebersberger I."/>
        </authorList>
    </citation>
    <scope>NUCLEOTIDE SEQUENCE [LARGE SCALE GENOMIC DNA]</scope>
    <source>
        <strain evidence="1">A1-1</strain>
    </source>
</reference>
<proteinExistence type="predicted"/>
<gene>
    <name evidence="1" type="ORF">FRX48_09613</name>
</gene>
<dbReference type="EMBL" id="VXIT01000025">
    <property type="protein sequence ID" value="KAA6406558.1"/>
    <property type="molecule type" value="Genomic_DNA"/>
</dbReference>
<sequence>MDEDFAAPAFDPPRHSLRAEQYAVLLPATALPLITPEQVNGAITAAVQGCNAIIQAQNAELAHLRQAQLQSTAAPGYAAPRTETLKLAQPSCYNGKQDNNACEDWITKIREYIEYYAHQGHFHDESKKIMLGGGYLKDQARRLWSVQKKLSDEAPMGSLHKIDSLNYFFNVIRHACKEVNGQEQI</sequence>
<comment type="caution">
    <text evidence="1">The sequence shown here is derived from an EMBL/GenBank/DDBJ whole genome shotgun (WGS) entry which is preliminary data.</text>
</comment>
<organism evidence="1 2">
    <name type="scientific">Lasallia pustulata</name>
    <dbReference type="NCBI Taxonomy" id="136370"/>
    <lineage>
        <taxon>Eukaryota</taxon>
        <taxon>Fungi</taxon>
        <taxon>Dikarya</taxon>
        <taxon>Ascomycota</taxon>
        <taxon>Pezizomycotina</taxon>
        <taxon>Lecanoromycetes</taxon>
        <taxon>OSLEUM clade</taxon>
        <taxon>Umbilicariomycetidae</taxon>
        <taxon>Umbilicariales</taxon>
        <taxon>Umbilicariaceae</taxon>
        <taxon>Lasallia</taxon>
    </lineage>
</organism>
<dbReference type="AlphaFoldDB" id="A0A5M8PC95"/>
<name>A0A5M8PC95_9LECA</name>
<evidence type="ECO:0000313" key="1">
    <source>
        <dbReference type="EMBL" id="KAA6406558.1"/>
    </source>
</evidence>